<evidence type="ECO:0000313" key="2">
    <source>
        <dbReference type="Proteomes" id="UP000469949"/>
    </source>
</evidence>
<name>A0A833J3P1_9HYPH</name>
<gene>
    <name evidence="1" type="ORF">F8B43_3443</name>
</gene>
<proteinExistence type="predicted"/>
<evidence type="ECO:0000313" key="1">
    <source>
        <dbReference type="EMBL" id="KAB7784088.1"/>
    </source>
</evidence>
<dbReference type="EMBL" id="WEKV01000013">
    <property type="protein sequence ID" value="KAB7784088.1"/>
    <property type="molecule type" value="Genomic_DNA"/>
</dbReference>
<reference evidence="1 2" key="1">
    <citation type="submission" date="2019-10" db="EMBL/GenBank/DDBJ databases">
        <title>Draft Genome Sequence of the Caffeine Degrading Methylotroph Methylorubrum populi PINKEL.</title>
        <authorList>
            <person name="Dawson S.C."/>
            <person name="Zhang X."/>
            <person name="Wright M.E."/>
            <person name="Sharma G."/>
            <person name="Langner J.T."/>
            <person name="Ditty J.L."/>
            <person name="Subuyuj G.A."/>
        </authorList>
    </citation>
    <scope>NUCLEOTIDE SEQUENCE [LARGE SCALE GENOMIC DNA]</scope>
    <source>
        <strain evidence="1 2">Pinkel</strain>
    </source>
</reference>
<accession>A0A833J3P1</accession>
<sequence length="129" mass="14711">MQDALKRLLVEHYKGQDPRLVWSQLVATHSPTILASGFQSITSQIQDPDFYQDNYQDDFTVNDEHEGFFRTAKGLKITRAAKKAEGKNGHTVRNNNGAVMREVLFLELIRCNFMRLNDDGSVTINIPNK</sequence>
<protein>
    <submittedName>
        <fullName evidence="1">Uncharacterized protein</fullName>
    </submittedName>
</protein>
<comment type="caution">
    <text evidence="1">The sequence shown here is derived from an EMBL/GenBank/DDBJ whole genome shotgun (WGS) entry which is preliminary data.</text>
</comment>
<dbReference type="AlphaFoldDB" id="A0A833J3P1"/>
<organism evidence="1 2">
    <name type="scientific">Methylorubrum populi</name>
    <dbReference type="NCBI Taxonomy" id="223967"/>
    <lineage>
        <taxon>Bacteria</taxon>
        <taxon>Pseudomonadati</taxon>
        <taxon>Pseudomonadota</taxon>
        <taxon>Alphaproteobacteria</taxon>
        <taxon>Hyphomicrobiales</taxon>
        <taxon>Methylobacteriaceae</taxon>
        <taxon>Methylorubrum</taxon>
    </lineage>
</organism>
<dbReference type="Proteomes" id="UP000469949">
    <property type="component" value="Unassembled WGS sequence"/>
</dbReference>